<dbReference type="EMBL" id="WTPW01000144">
    <property type="protein sequence ID" value="KAF0542332.1"/>
    <property type="molecule type" value="Genomic_DNA"/>
</dbReference>
<feature type="compositionally biased region" description="Basic and acidic residues" evidence="1">
    <location>
        <begin position="116"/>
        <end position="126"/>
    </location>
</feature>
<gene>
    <name evidence="2" type="ORF">F8M41_004692</name>
</gene>
<dbReference type="Proteomes" id="UP000439903">
    <property type="component" value="Unassembled WGS sequence"/>
</dbReference>
<evidence type="ECO:0000313" key="2">
    <source>
        <dbReference type="EMBL" id="KAF0542332.1"/>
    </source>
</evidence>
<reference evidence="2 3" key="1">
    <citation type="journal article" date="2019" name="Environ. Microbiol.">
        <title>At the nexus of three kingdoms: the genome of the mycorrhizal fungus Gigaspora margarita provides insights into plant, endobacterial and fungal interactions.</title>
        <authorList>
            <person name="Venice F."/>
            <person name="Ghignone S."/>
            <person name="Salvioli di Fossalunga A."/>
            <person name="Amselem J."/>
            <person name="Novero M."/>
            <person name="Xianan X."/>
            <person name="Sedzielewska Toro K."/>
            <person name="Morin E."/>
            <person name="Lipzen A."/>
            <person name="Grigoriev I.V."/>
            <person name="Henrissat B."/>
            <person name="Martin F.M."/>
            <person name="Bonfante P."/>
        </authorList>
    </citation>
    <scope>NUCLEOTIDE SEQUENCE [LARGE SCALE GENOMIC DNA]</scope>
    <source>
        <strain evidence="2 3">BEG34</strain>
    </source>
</reference>
<dbReference type="AlphaFoldDB" id="A0A8H4ERW0"/>
<proteinExistence type="predicted"/>
<feature type="region of interest" description="Disordered" evidence="1">
    <location>
        <begin position="95"/>
        <end position="126"/>
    </location>
</feature>
<organism evidence="2 3">
    <name type="scientific">Gigaspora margarita</name>
    <dbReference type="NCBI Taxonomy" id="4874"/>
    <lineage>
        <taxon>Eukaryota</taxon>
        <taxon>Fungi</taxon>
        <taxon>Fungi incertae sedis</taxon>
        <taxon>Mucoromycota</taxon>
        <taxon>Glomeromycotina</taxon>
        <taxon>Glomeromycetes</taxon>
        <taxon>Diversisporales</taxon>
        <taxon>Gigasporaceae</taxon>
        <taxon>Gigaspora</taxon>
    </lineage>
</organism>
<name>A0A8H4ERW0_GIGMA</name>
<accession>A0A8H4ERW0</accession>
<sequence length="133" mass="14740">MIIEATDIDYLRTSTIGITKSKSSSSATSAPSIIDIIDDDIDSIMQPNQHLEPSLLPAKDIHINASVAHNIDKLSNSDVNDQKVVELDDDINIQNETNDFEETQPNKKRKSTGVKLNEKGKKAEKNKKIIVIK</sequence>
<dbReference type="OrthoDB" id="2410871at2759"/>
<keyword evidence="3" id="KW-1185">Reference proteome</keyword>
<protein>
    <submittedName>
        <fullName evidence="2">Uncharacterized protein</fullName>
    </submittedName>
</protein>
<evidence type="ECO:0000256" key="1">
    <source>
        <dbReference type="SAM" id="MobiDB-lite"/>
    </source>
</evidence>
<evidence type="ECO:0000313" key="3">
    <source>
        <dbReference type="Proteomes" id="UP000439903"/>
    </source>
</evidence>
<comment type="caution">
    <text evidence="2">The sequence shown here is derived from an EMBL/GenBank/DDBJ whole genome shotgun (WGS) entry which is preliminary data.</text>
</comment>